<feature type="region of interest" description="Disordered" evidence="1">
    <location>
        <begin position="1"/>
        <end position="79"/>
    </location>
</feature>
<reference evidence="2" key="1">
    <citation type="journal article" date="2022" name="bioRxiv">
        <title>Sequencing and chromosome-scale assembly of the giantPleurodeles waltlgenome.</title>
        <authorList>
            <person name="Brown T."/>
            <person name="Elewa A."/>
            <person name="Iarovenko S."/>
            <person name="Subramanian E."/>
            <person name="Araus A.J."/>
            <person name="Petzold A."/>
            <person name="Susuki M."/>
            <person name="Suzuki K.-i.T."/>
            <person name="Hayashi T."/>
            <person name="Toyoda A."/>
            <person name="Oliveira C."/>
            <person name="Osipova E."/>
            <person name="Leigh N.D."/>
            <person name="Simon A."/>
            <person name="Yun M.H."/>
        </authorList>
    </citation>
    <scope>NUCLEOTIDE SEQUENCE</scope>
    <source>
        <strain evidence="2">20211129_DDA</strain>
        <tissue evidence="2">Liver</tissue>
    </source>
</reference>
<dbReference type="Proteomes" id="UP001066276">
    <property type="component" value="Chromosome 3_2"/>
</dbReference>
<organism evidence="2 3">
    <name type="scientific">Pleurodeles waltl</name>
    <name type="common">Iberian ribbed newt</name>
    <dbReference type="NCBI Taxonomy" id="8319"/>
    <lineage>
        <taxon>Eukaryota</taxon>
        <taxon>Metazoa</taxon>
        <taxon>Chordata</taxon>
        <taxon>Craniata</taxon>
        <taxon>Vertebrata</taxon>
        <taxon>Euteleostomi</taxon>
        <taxon>Amphibia</taxon>
        <taxon>Batrachia</taxon>
        <taxon>Caudata</taxon>
        <taxon>Salamandroidea</taxon>
        <taxon>Salamandridae</taxon>
        <taxon>Pleurodelinae</taxon>
        <taxon>Pleurodeles</taxon>
    </lineage>
</organism>
<evidence type="ECO:0000256" key="1">
    <source>
        <dbReference type="SAM" id="MobiDB-lite"/>
    </source>
</evidence>
<proteinExistence type="predicted"/>
<name>A0AAV7TS36_PLEWA</name>
<keyword evidence="3" id="KW-1185">Reference proteome</keyword>
<protein>
    <submittedName>
        <fullName evidence="2">Uncharacterized protein</fullName>
    </submittedName>
</protein>
<dbReference type="AlphaFoldDB" id="A0AAV7TS36"/>
<comment type="caution">
    <text evidence="2">The sequence shown here is derived from an EMBL/GenBank/DDBJ whole genome shotgun (WGS) entry which is preliminary data.</text>
</comment>
<feature type="compositionally biased region" description="Basic and acidic residues" evidence="1">
    <location>
        <begin position="24"/>
        <end position="41"/>
    </location>
</feature>
<dbReference type="EMBL" id="JANPWB010000006">
    <property type="protein sequence ID" value="KAJ1178487.1"/>
    <property type="molecule type" value="Genomic_DNA"/>
</dbReference>
<evidence type="ECO:0000313" key="3">
    <source>
        <dbReference type="Proteomes" id="UP001066276"/>
    </source>
</evidence>
<sequence length="79" mass="9195">MFTEDKRAKNSFSRASLRTAHTLLRVERGGRMREHKPEKKTRPLRPRRGLGVGATPKLKRDHAHRQMPSLLSLRNGQRK</sequence>
<gene>
    <name evidence="2" type="ORF">NDU88_003733</name>
</gene>
<evidence type="ECO:0000313" key="2">
    <source>
        <dbReference type="EMBL" id="KAJ1178487.1"/>
    </source>
</evidence>
<accession>A0AAV7TS36</accession>